<organism evidence="2 3">
    <name type="scientific">Atlantibacter hermannii NBRC 105704</name>
    <dbReference type="NCBI Taxonomy" id="1115512"/>
    <lineage>
        <taxon>Bacteria</taxon>
        <taxon>Pseudomonadati</taxon>
        <taxon>Pseudomonadota</taxon>
        <taxon>Gammaproteobacteria</taxon>
        <taxon>Enterobacterales</taxon>
        <taxon>Enterobacteriaceae</taxon>
        <taxon>Atlantibacter</taxon>
    </lineage>
</organism>
<evidence type="ECO:0000313" key="2">
    <source>
        <dbReference type="EMBL" id="GAB51846.1"/>
    </source>
</evidence>
<evidence type="ECO:0000313" key="3">
    <source>
        <dbReference type="Proteomes" id="UP000010297"/>
    </source>
</evidence>
<dbReference type="AlphaFoldDB" id="H5V1I8"/>
<reference evidence="2 3" key="1">
    <citation type="submission" date="2012-02" db="EMBL/GenBank/DDBJ databases">
        <title>Whole genome shotgun sequence of Escherichia hermannii NBRC 105704.</title>
        <authorList>
            <person name="Yoshida I."/>
            <person name="Hosoyama A."/>
            <person name="Tsuchikane K."/>
            <person name="Katsumata H."/>
            <person name="Yamazaki S."/>
            <person name="Fujita N."/>
        </authorList>
    </citation>
    <scope>NUCLEOTIDE SEQUENCE [LARGE SCALE GENOMIC DNA]</scope>
    <source>
        <strain evidence="2 3">NBRC 105704</strain>
    </source>
</reference>
<gene>
    <name evidence="2" type="ORF">EH105704_04_00870</name>
</gene>
<name>H5V1I8_ATLHE</name>
<dbReference type="PANTHER" id="PTHR31527:SF0">
    <property type="entry name" value="RE64534P"/>
    <property type="match status" value="1"/>
</dbReference>
<protein>
    <submittedName>
        <fullName evidence="2">Putative urea carboxylase-associated protein</fullName>
    </submittedName>
</protein>
<proteinExistence type="predicted"/>
<dbReference type="NCBIfam" id="TIGR03425">
    <property type="entry name" value="urea_degr_2"/>
    <property type="match status" value="1"/>
</dbReference>
<evidence type="ECO:0000259" key="1">
    <source>
        <dbReference type="Pfam" id="PF09347"/>
    </source>
</evidence>
<accession>H5V1I8</accession>
<dbReference type="eggNOG" id="COG3665">
    <property type="taxonomic scope" value="Bacteria"/>
</dbReference>
<dbReference type="Pfam" id="PF09347">
    <property type="entry name" value="DUF1989"/>
    <property type="match status" value="1"/>
</dbReference>
<dbReference type="InterPro" id="IPR018959">
    <property type="entry name" value="DUF1989"/>
</dbReference>
<sequence length="238" mass="26303">MNSYQTELPAGSHWSLMMRRGTALTLTDVAGGVNAGVLFYNPENLLERYNAPDTLKCQHTFRLTAGHCLYSDMGRIFCGIEHDSFGWHETVCGTANAALIEHQFGTSDYQQARNDRHQNGYDSFLVELAKYGLGKRDMAACLNLFAHVAADEDGKLALVRQGEAGASVTLRFAMDTLVILHTCPHPLSRATAYPRQPLGIHIDGERKPLSALCLERAENQRGLCNNHLYHFSEGACSC</sequence>
<feature type="domain" description="DUF1989" evidence="1">
    <location>
        <begin position="7"/>
        <end position="177"/>
    </location>
</feature>
<dbReference type="PANTHER" id="PTHR31527">
    <property type="entry name" value="RE64534P"/>
    <property type="match status" value="1"/>
</dbReference>
<dbReference type="EMBL" id="BAFF01000004">
    <property type="protein sequence ID" value="GAB51846.1"/>
    <property type="molecule type" value="Genomic_DNA"/>
</dbReference>
<dbReference type="Proteomes" id="UP000010297">
    <property type="component" value="Unassembled WGS sequence"/>
</dbReference>
<dbReference type="InterPro" id="IPR017792">
    <property type="entry name" value="UAAP1"/>
</dbReference>
<keyword evidence="3" id="KW-1185">Reference proteome</keyword>
<comment type="caution">
    <text evidence="2">The sequence shown here is derived from an EMBL/GenBank/DDBJ whole genome shotgun (WGS) entry which is preliminary data.</text>
</comment>